<evidence type="ECO:0000313" key="2">
    <source>
        <dbReference type="EMBL" id="TQV95321.1"/>
    </source>
</evidence>
<evidence type="ECO:0000313" key="3">
    <source>
        <dbReference type="Proteomes" id="UP000315783"/>
    </source>
</evidence>
<organism evidence="2 3">
    <name type="scientific">Cordyceps javanica</name>
    <dbReference type="NCBI Taxonomy" id="43265"/>
    <lineage>
        <taxon>Eukaryota</taxon>
        <taxon>Fungi</taxon>
        <taxon>Dikarya</taxon>
        <taxon>Ascomycota</taxon>
        <taxon>Pezizomycotina</taxon>
        <taxon>Sordariomycetes</taxon>
        <taxon>Hypocreomycetidae</taxon>
        <taxon>Hypocreales</taxon>
        <taxon>Cordycipitaceae</taxon>
        <taxon>Cordyceps</taxon>
    </lineage>
</organism>
<dbReference type="Proteomes" id="UP000315783">
    <property type="component" value="Unassembled WGS sequence"/>
</dbReference>
<feature type="region of interest" description="Disordered" evidence="1">
    <location>
        <begin position="36"/>
        <end position="58"/>
    </location>
</feature>
<protein>
    <submittedName>
        <fullName evidence="2">Uncharacterized protein</fullName>
    </submittedName>
</protein>
<gene>
    <name evidence="2" type="ORF">IF1G_06308</name>
</gene>
<evidence type="ECO:0000256" key="1">
    <source>
        <dbReference type="SAM" id="MobiDB-lite"/>
    </source>
</evidence>
<accession>A0A545VUS6</accession>
<keyword evidence="3" id="KW-1185">Reference proteome</keyword>
<dbReference type="AlphaFoldDB" id="A0A545VUS6"/>
<dbReference type="EMBL" id="SPUK01000008">
    <property type="protein sequence ID" value="TQV95321.1"/>
    <property type="molecule type" value="Genomic_DNA"/>
</dbReference>
<name>A0A545VUS6_9HYPO</name>
<reference evidence="2 3" key="1">
    <citation type="journal article" date="2019" name="Appl. Microbiol. Biotechnol.">
        <title>Genome sequence of Isaria javanica and comparative genome analysis insights into family S53 peptidase evolution in fungal entomopathogens.</title>
        <authorList>
            <person name="Lin R."/>
            <person name="Zhang X."/>
            <person name="Xin B."/>
            <person name="Zou M."/>
            <person name="Gao Y."/>
            <person name="Qin F."/>
            <person name="Hu Q."/>
            <person name="Xie B."/>
            <person name="Cheng X."/>
        </authorList>
    </citation>
    <scope>NUCLEOTIDE SEQUENCE [LARGE SCALE GENOMIC DNA]</scope>
    <source>
        <strain evidence="2 3">IJ1G</strain>
    </source>
</reference>
<sequence>MQPRIVGVPTQLMFHLGHTNSCAALRLPPVPAAPPLLRGPLDEAAPPTPQQGLSITSPKQRLNLAVNLRQPAQPARRCPNQTPDRVRWPAAAHVMSHVLADARANTL</sequence>
<comment type="caution">
    <text evidence="2">The sequence shown here is derived from an EMBL/GenBank/DDBJ whole genome shotgun (WGS) entry which is preliminary data.</text>
</comment>
<proteinExistence type="predicted"/>